<dbReference type="GeneID" id="117674934"/>
<gene>
    <name evidence="2" type="primary">CUNHXorf58</name>
</gene>
<proteinExistence type="predicted"/>
<dbReference type="PANTHER" id="PTHR33504:SF1">
    <property type="entry name" value="FAMILY WITH SEQUENCE SIMILARITY 90, MEMBER A1B"/>
    <property type="match status" value="1"/>
</dbReference>
<accession>A0A6P9DC85</accession>
<dbReference type="InParanoid" id="A0A6P9DC85"/>
<dbReference type="KEGG" id="pgut:117674934"/>
<dbReference type="Proteomes" id="UP001652622">
    <property type="component" value="Unplaced"/>
</dbReference>
<organism evidence="1 2">
    <name type="scientific">Pantherophis guttatus</name>
    <name type="common">Corn snake</name>
    <name type="synonym">Elaphe guttata</name>
    <dbReference type="NCBI Taxonomy" id="94885"/>
    <lineage>
        <taxon>Eukaryota</taxon>
        <taxon>Metazoa</taxon>
        <taxon>Chordata</taxon>
        <taxon>Craniata</taxon>
        <taxon>Vertebrata</taxon>
        <taxon>Euteleostomi</taxon>
        <taxon>Lepidosauria</taxon>
        <taxon>Squamata</taxon>
        <taxon>Bifurcata</taxon>
        <taxon>Unidentata</taxon>
        <taxon>Episquamata</taxon>
        <taxon>Toxicofera</taxon>
        <taxon>Serpentes</taxon>
        <taxon>Colubroidea</taxon>
        <taxon>Colubridae</taxon>
        <taxon>Colubrinae</taxon>
        <taxon>Pantherophis</taxon>
    </lineage>
</organism>
<keyword evidence="1" id="KW-1185">Reference proteome</keyword>
<dbReference type="CTD" id="103183587"/>
<reference evidence="2" key="1">
    <citation type="submission" date="2025-08" db="UniProtKB">
        <authorList>
            <consortium name="RefSeq"/>
        </authorList>
    </citation>
    <scope>IDENTIFICATION</scope>
    <source>
        <tissue evidence="2">Blood</tissue>
    </source>
</reference>
<protein>
    <submittedName>
        <fullName evidence="2">Uncharacterized protein CXorf58 homolog isoform X2</fullName>
    </submittedName>
</protein>
<dbReference type="RefSeq" id="XP_034289070.1">
    <property type="nucleotide sequence ID" value="XM_034433179.2"/>
</dbReference>
<name>A0A6P9DC85_PANGU</name>
<dbReference type="AlphaFoldDB" id="A0A6P9DC85"/>
<sequence length="340" mass="40231">MMWNHTPISPFVLNEKEKEKQRIKREQAAVKIQKRWWMHITKRLFILLKHTIRAAEYCISYDILKRVNPLEAELLKEPTIQYKVRFRFAGSDFPPFIIFKIFCKSRTKNNQYISGKRVITSESKAAVDACKLMGYRMYYNQILQDELQNKRHGITDEIDIATIRDYMQYASHMDETPAYYGGRHNCWRRLTLENWPRAMIVYDIMDYAYSGKLSARLRAKLPFLLLKPQNEETCRAQILAVCQIRSMSPGFITTSLSRQEQKAAQRMSQRRSYQARQKIAKMKKVYKTAKEEPEVFGLITIIMKQQQSCTESVGTNKIKPRREYYLPSLELLYKCDVSDQ</sequence>
<evidence type="ECO:0000313" key="1">
    <source>
        <dbReference type="Proteomes" id="UP001652622"/>
    </source>
</evidence>
<evidence type="ECO:0000313" key="2">
    <source>
        <dbReference type="RefSeq" id="XP_034289070.1"/>
    </source>
</evidence>
<dbReference type="PANTHER" id="PTHR33504">
    <property type="entry name" value="NADH DEHYDROGENASE (UBIQUINONE) 1 BETA SUBCOMPLEX, 4"/>
    <property type="match status" value="1"/>
</dbReference>